<keyword evidence="2" id="KW-1185">Reference proteome</keyword>
<proteinExistence type="predicted"/>
<evidence type="ECO:0008006" key="3">
    <source>
        <dbReference type="Google" id="ProtNLM"/>
    </source>
</evidence>
<accession>A0ABQ1ZKD1</accession>
<comment type="caution">
    <text evidence="1">The sequence shown here is derived from an EMBL/GenBank/DDBJ whole genome shotgun (WGS) entry which is preliminary data.</text>
</comment>
<gene>
    <name evidence="1" type="ORF">GCM10008014_49750</name>
</gene>
<evidence type="ECO:0000313" key="2">
    <source>
        <dbReference type="Proteomes" id="UP000652153"/>
    </source>
</evidence>
<reference evidence="2" key="1">
    <citation type="journal article" date="2019" name="Int. J. Syst. Evol. Microbiol.">
        <title>The Global Catalogue of Microorganisms (GCM) 10K type strain sequencing project: providing services to taxonomists for standard genome sequencing and annotation.</title>
        <authorList>
            <consortium name="The Broad Institute Genomics Platform"/>
            <consortium name="The Broad Institute Genome Sequencing Center for Infectious Disease"/>
            <person name="Wu L."/>
            <person name="Ma J."/>
        </authorList>
    </citation>
    <scope>NUCLEOTIDE SEQUENCE [LARGE SCALE GENOMIC DNA]</scope>
    <source>
        <strain evidence="2">CGMCC 1.12770</strain>
    </source>
</reference>
<dbReference type="RefSeq" id="WP_188594295.1">
    <property type="nucleotide sequence ID" value="NZ_BMFU01000011.1"/>
</dbReference>
<evidence type="ECO:0000313" key="1">
    <source>
        <dbReference type="EMBL" id="GGH67867.1"/>
    </source>
</evidence>
<dbReference type="EMBL" id="BMFU01000011">
    <property type="protein sequence ID" value="GGH67867.1"/>
    <property type="molecule type" value="Genomic_DNA"/>
</dbReference>
<sequence>MKNKFDFKLADHIENYCKFFDRIIPNRHTTVNNFSIPSSTKKIMSKENYNESIKKIEKYILSQISKIKNIEALSISLFVYRAVTKGKMYEDMDFWTEKFKICNILFFLVKKNMIGIGINGVHVNTNEYEVLNEVVNCVYTLLVNQHFYNTMYTDNVSVEEYFDRVREVSNRVGDMHSYVIQSNDLQAYLNSRKLDVDSLKKKSLESIKDRFITIEQISYDTSWDNIIKRFNLSLPEDDIVIICRNDFEVLDERFRIFLNTFEVSNCTNPFEIENELFFTYATSRYIYISKKIMLDAQTIIEDFNVWGQYENLSKYYFNLNKNEEILAKYNCLMTYKVADVLRSAGYIVPLEKKKSLKIPRVEIKHYTESEECSRSLGDIDVMFYSRKTKILFLVEYKNYQMMVSRQGDLSSEISKVKREGTEQKVLLRQEYVKGNIKKIMNDFFLCTYEIRFVRSILLTTKPNYFFYANKSQDYYYMDWVEFEEKLKKQEL</sequence>
<dbReference type="Proteomes" id="UP000652153">
    <property type="component" value="Unassembled WGS sequence"/>
</dbReference>
<name>A0ABQ1ZKD1_9BACL</name>
<protein>
    <recommendedName>
        <fullName evidence="3">NERD domain-containing protein</fullName>
    </recommendedName>
</protein>
<organism evidence="1 2">
    <name type="scientific">Paenibacillus silvae</name>
    <dbReference type="NCBI Taxonomy" id="1325358"/>
    <lineage>
        <taxon>Bacteria</taxon>
        <taxon>Bacillati</taxon>
        <taxon>Bacillota</taxon>
        <taxon>Bacilli</taxon>
        <taxon>Bacillales</taxon>
        <taxon>Paenibacillaceae</taxon>
        <taxon>Paenibacillus</taxon>
    </lineage>
</organism>